<dbReference type="EMBL" id="MT142950">
    <property type="protein sequence ID" value="QJA90950.1"/>
    <property type="molecule type" value="Genomic_DNA"/>
</dbReference>
<dbReference type="Gene3D" id="3.60.21.10">
    <property type="match status" value="1"/>
</dbReference>
<sequence length="303" mass="34311">MEVAGQRIQVPIGESVDVFLLGDIHEGHVNMDDAALNRAIEIIQENIANNPHTYVILMGDLAECITSGNDPRWDPLAVDEKYDIQDLKDLPKRQIEIVYDYLKPIKDSIVCVLHGNHEENLVKRGRGDVIEYLVHGMRGDEQKPLPNAYKLGYDGFYIFRVELRKNHTHTITFALNHGVGGGGRTEGHFINSTFNNFNNWEGADFYICGHGHRLLAFEKKRLAVDTRNLRVIEGKTWYGMSGCFLRTYKEGTRSYAEGRGWPLSDIGMLKATFSLGRHRNANGVERSIVKYTKLSEIHLGGEL</sequence>
<dbReference type="AlphaFoldDB" id="A0A6M3L8G8"/>
<accession>A0A6M3L8G8</accession>
<evidence type="ECO:0008006" key="2">
    <source>
        <dbReference type="Google" id="ProtNLM"/>
    </source>
</evidence>
<proteinExistence type="predicted"/>
<protein>
    <recommendedName>
        <fullName evidence="2">Calcineurin-like phosphoesterase domain-containing protein</fullName>
    </recommendedName>
</protein>
<name>A0A6M3L8G8_9ZZZZ</name>
<gene>
    <name evidence="1" type="ORF">MM415B03509_0003</name>
</gene>
<evidence type="ECO:0000313" key="1">
    <source>
        <dbReference type="EMBL" id="QJA90950.1"/>
    </source>
</evidence>
<organism evidence="1">
    <name type="scientific">viral metagenome</name>
    <dbReference type="NCBI Taxonomy" id="1070528"/>
    <lineage>
        <taxon>unclassified sequences</taxon>
        <taxon>metagenomes</taxon>
        <taxon>organismal metagenomes</taxon>
    </lineage>
</organism>
<dbReference type="InterPro" id="IPR029052">
    <property type="entry name" value="Metallo-depent_PP-like"/>
</dbReference>
<dbReference type="SUPFAM" id="SSF56300">
    <property type="entry name" value="Metallo-dependent phosphatases"/>
    <property type="match status" value="1"/>
</dbReference>
<reference evidence="1" key="1">
    <citation type="submission" date="2020-03" db="EMBL/GenBank/DDBJ databases">
        <title>The deep terrestrial virosphere.</title>
        <authorList>
            <person name="Holmfeldt K."/>
            <person name="Nilsson E."/>
            <person name="Simone D."/>
            <person name="Lopez-Fernandez M."/>
            <person name="Wu X."/>
            <person name="de Brujin I."/>
            <person name="Lundin D."/>
            <person name="Andersson A."/>
            <person name="Bertilsson S."/>
            <person name="Dopson M."/>
        </authorList>
    </citation>
    <scope>NUCLEOTIDE SEQUENCE</scope>
    <source>
        <strain evidence="1">MM415B03509</strain>
    </source>
</reference>